<comment type="similarity">
    <text evidence="2">Belongs to the RLP family.</text>
</comment>
<keyword evidence="10" id="KW-0675">Receptor</keyword>
<dbReference type="OMA" id="AWMNGSK"/>
<protein>
    <recommendedName>
        <fullName evidence="12">Disease resistance R13L4/SHOC-2-like LRR domain-containing protein</fullName>
    </recommendedName>
</protein>
<dbReference type="Proteomes" id="UP000596660">
    <property type="component" value="Unplaced"/>
</dbReference>
<sequence length="930" mass="104012">MGFGWSTTYIFLLVLSFSSLLVTDFFVFANSTFPLVQNRKPLCHDHEKIALLCFKQSFLLNCSASLYAAFAYPKVKSWHDDLHNHHSKNATLSGDCCKWDGVKCNEETGHVIGLDLSSSCLYGTIPHNTTLFNLSHLRELDLSYNNFNYSQIPSDIGRLYNLTHLNLSKSVFSGQIPLEISTLSHLSLLDLSLNGNPMVVDEELDLKINDLSLKKLVSNLSSLTHLYLDRTDISSEVPLILSRRTSLKAISMNYCNLLGEFPANIFQLPNLEVVSLTFNPKLGGQFPEFYSNSPLRILYVDATGFSGELPASLGNLVSLTKLDLQESEFYGKIPSSIGNLTNLSVLNLGRNYFSNDLPDSIMNLTSLTFLGLSDMPNVGNARILKSWLPKINSLTQLRLSQMNLRNSILPSLSNSTRLTLLDLGNNLLTGKLPSWFVNLTQLRTLELYGNHFQGPIPHWISKLVNLSTLILSFRDSVAEFDSFLELPNLSILLLTGVSLTFPRDLSTSNSSLLKFEILGFESRNLTEFPEFLRYQGELKTLFLSGNKIKGEIPQWFVNTTRENLLFLNLSNNLLTGFEQPLVFIPWYNLEILDLNDNKLRGLLPTPPSSTQVYQVSNNQFYGVIPNHICQATSLVYLDLSKNNLMGKIPSCISHHLSDSLQITSPLSTPTVHDFPCLRIFDLSCNFLSGKLPSRIGYSNYAFYDEKYNYVVTMTNKGSETFYTKILTVLRVIDFSSNKFTGRIPMMIGNLRGLQALNLSNNNLVGEIPSSLANITDLESLDLSQNILSGVIPQELTKLTFLGVFNVSHNHLVGPIPEGEQFNTFDNSSFAGNLALCGAPLSKKCLKDSVASSLPQQSINDDVIEEDSKLIDWIIKSLGCVSGFIIGYAIGKIYVTDQHHDWFVETFGRRGRLKIKVKRSRQRHSGIARGN</sequence>
<evidence type="ECO:0000256" key="4">
    <source>
        <dbReference type="ARBA" id="ARBA00022614"/>
    </source>
</evidence>
<keyword evidence="7" id="KW-0677">Repeat</keyword>
<evidence type="ECO:0000256" key="11">
    <source>
        <dbReference type="ARBA" id="ARBA00023180"/>
    </source>
</evidence>
<evidence type="ECO:0000259" key="12">
    <source>
        <dbReference type="Pfam" id="PF23598"/>
    </source>
</evidence>
<evidence type="ECO:0000256" key="8">
    <source>
        <dbReference type="ARBA" id="ARBA00022989"/>
    </source>
</evidence>
<keyword evidence="6" id="KW-0732">Signal</keyword>
<dbReference type="PANTHER" id="PTHR48061">
    <property type="entry name" value="LEUCINE-RICH REPEAT RECEPTOR PROTEIN KINASE EMS1-LIKE-RELATED"/>
    <property type="match status" value="1"/>
</dbReference>
<proteinExistence type="inferred from homology"/>
<dbReference type="InterPro" id="IPR003591">
    <property type="entry name" value="Leu-rich_rpt_typical-subtyp"/>
</dbReference>
<dbReference type="SUPFAM" id="SSF52058">
    <property type="entry name" value="L domain-like"/>
    <property type="match status" value="2"/>
</dbReference>
<dbReference type="PANTHER" id="PTHR48061:SF50">
    <property type="entry name" value="LEUCINE-RICH REPEAT-CONTAINING N-TERMINAL PLANT-TYPE DOMAIN-CONTAINING PROTEIN"/>
    <property type="match status" value="1"/>
</dbReference>
<keyword evidence="14" id="KW-1185">Reference proteome</keyword>
<evidence type="ECO:0000256" key="2">
    <source>
        <dbReference type="ARBA" id="ARBA00009592"/>
    </source>
</evidence>
<keyword evidence="8" id="KW-1133">Transmembrane helix</keyword>
<dbReference type="Gene3D" id="3.80.10.10">
    <property type="entry name" value="Ribonuclease Inhibitor"/>
    <property type="match status" value="5"/>
</dbReference>
<dbReference type="GO" id="GO:0005886">
    <property type="term" value="C:plasma membrane"/>
    <property type="evidence" value="ECO:0007669"/>
    <property type="project" value="UniProtKB-SubCell"/>
</dbReference>
<keyword evidence="9" id="KW-0472">Membrane</keyword>
<dbReference type="FunFam" id="3.80.10.10:FF:000213">
    <property type="entry name" value="Tyrosine-sulfated glycopeptide receptor 1"/>
    <property type="match status" value="1"/>
</dbReference>
<keyword evidence="5" id="KW-0812">Transmembrane</keyword>
<keyword evidence="3" id="KW-1003">Cell membrane</keyword>
<name>A0A803MGV8_CHEQI</name>
<evidence type="ECO:0000256" key="10">
    <source>
        <dbReference type="ARBA" id="ARBA00023170"/>
    </source>
</evidence>
<keyword evidence="11" id="KW-0325">Glycoprotein</keyword>
<evidence type="ECO:0000313" key="13">
    <source>
        <dbReference type="EnsemblPlants" id="AUR62029210-RA:cds"/>
    </source>
</evidence>
<dbReference type="Gramene" id="AUR62029210-RA">
    <property type="protein sequence ID" value="AUR62029210-RA:cds"/>
    <property type="gene ID" value="AUR62029210"/>
</dbReference>
<reference evidence="13" key="1">
    <citation type="journal article" date="2017" name="Nature">
        <title>The genome of Chenopodium quinoa.</title>
        <authorList>
            <person name="Jarvis D.E."/>
            <person name="Ho Y.S."/>
            <person name="Lightfoot D.J."/>
            <person name="Schmoeckel S.M."/>
            <person name="Li B."/>
            <person name="Borm T.J.A."/>
            <person name="Ohyanagi H."/>
            <person name="Mineta K."/>
            <person name="Michell C.T."/>
            <person name="Saber N."/>
            <person name="Kharbatia N.M."/>
            <person name="Rupper R.R."/>
            <person name="Sharp A.R."/>
            <person name="Dally N."/>
            <person name="Boughton B.A."/>
            <person name="Woo Y.H."/>
            <person name="Gao G."/>
            <person name="Schijlen E.G.W.M."/>
            <person name="Guo X."/>
            <person name="Momin A.A."/>
            <person name="Negrao S."/>
            <person name="Al-Babili S."/>
            <person name="Gehring C."/>
            <person name="Roessner U."/>
            <person name="Jung C."/>
            <person name="Murphy K."/>
            <person name="Arold S.T."/>
            <person name="Gojobori T."/>
            <person name="van der Linden C.G."/>
            <person name="van Loo E.N."/>
            <person name="Jellen E.N."/>
            <person name="Maughan P.J."/>
            <person name="Tester M."/>
        </authorList>
    </citation>
    <scope>NUCLEOTIDE SEQUENCE [LARGE SCALE GENOMIC DNA]</scope>
    <source>
        <strain evidence="13">cv. PI 614886</strain>
    </source>
</reference>
<evidence type="ECO:0000256" key="7">
    <source>
        <dbReference type="ARBA" id="ARBA00022737"/>
    </source>
</evidence>
<evidence type="ECO:0000256" key="9">
    <source>
        <dbReference type="ARBA" id="ARBA00023136"/>
    </source>
</evidence>
<feature type="domain" description="Disease resistance R13L4/SHOC-2-like LRR" evidence="12">
    <location>
        <begin position="295"/>
        <end position="495"/>
    </location>
</feature>
<dbReference type="Pfam" id="PF00560">
    <property type="entry name" value="LRR_1"/>
    <property type="match status" value="7"/>
</dbReference>
<organism evidence="13 14">
    <name type="scientific">Chenopodium quinoa</name>
    <name type="common">Quinoa</name>
    <dbReference type="NCBI Taxonomy" id="63459"/>
    <lineage>
        <taxon>Eukaryota</taxon>
        <taxon>Viridiplantae</taxon>
        <taxon>Streptophyta</taxon>
        <taxon>Embryophyta</taxon>
        <taxon>Tracheophyta</taxon>
        <taxon>Spermatophyta</taxon>
        <taxon>Magnoliopsida</taxon>
        <taxon>eudicotyledons</taxon>
        <taxon>Gunneridae</taxon>
        <taxon>Pentapetalae</taxon>
        <taxon>Caryophyllales</taxon>
        <taxon>Chenopodiaceae</taxon>
        <taxon>Chenopodioideae</taxon>
        <taxon>Atripliceae</taxon>
        <taxon>Chenopodium</taxon>
    </lineage>
</organism>
<dbReference type="Pfam" id="PF23598">
    <property type="entry name" value="LRR_14"/>
    <property type="match status" value="1"/>
</dbReference>
<reference evidence="13" key="2">
    <citation type="submission" date="2021-03" db="UniProtKB">
        <authorList>
            <consortium name="EnsemblPlants"/>
        </authorList>
    </citation>
    <scope>IDENTIFICATION</scope>
</reference>
<dbReference type="EnsemblPlants" id="AUR62029210-RA">
    <property type="protein sequence ID" value="AUR62029210-RA:cds"/>
    <property type="gene ID" value="AUR62029210"/>
</dbReference>
<dbReference type="InterPro" id="IPR032675">
    <property type="entry name" value="LRR_dom_sf"/>
</dbReference>
<dbReference type="SMART" id="SM00369">
    <property type="entry name" value="LRR_TYP"/>
    <property type="match status" value="5"/>
</dbReference>
<evidence type="ECO:0000256" key="6">
    <source>
        <dbReference type="ARBA" id="ARBA00022729"/>
    </source>
</evidence>
<evidence type="ECO:0000256" key="3">
    <source>
        <dbReference type="ARBA" id="ARBA00022475"/>
    </source>
</evidence>
<keyword evidence="4" id="KW-0433">Leucine-rich repeat</keyword>
<accession>A0A803MGV8</accession>
<dbReference type="InterPro" id="IPR001611">
    <property type="entry name" value="Leu-rich_rpt"/>
</dbReference>
<evidence type="ECO:0000313" key="14">
    <source>
        <dbReference type="Proteomes" id="UP000596660"/>
    </source>
</evidence>
<comment type="subcellular location">
    <subcellularLocation>
        <location evidence="1">Cell membrane</location>
        <topology evidence="1">Single-pass type I membrane protein</topology>
    </subcellularLocation>
</comment>
<dbReference type="AlphaFoldDB" id="A0A803MGV8"/>
<dbReference type="InterPro" id="IPR046956">
    <property type="entry name" value="RLP23-like"/>
</dbReference>
<dbReference type="FunFam" id="3.80.10.10:FF:000041">
    <property type="entry name" value="LRR receptor-like serine/threonine-protein kinase ERECTA"/>
    <property type="match status" value="1"/>
</dbReference>
<dbReference type="InterPro" id="IPR055414">
    <property type="entry name" value="LRR_R13L4/SHOC2-like"/>
</dbReference>
<evidence type="ECO:0000256" key="1">
    <source>
        <dbReference type="ARBA" id="ARBA00004251"/>
    </source>
</evidence>
<evidence type="ECO:0000256" key="5">
    <source>
        <dbReference type="ARBA" id="ARBA00022692"/>
    </source>
</evidence>